<reference evidence="3" key="1">
    <citation type="journal article" date="2024" name="Int. J. Syst. Evol. Microbiol.">
        <title>Turicibacter faecis sp. nov., isolated from faeces of heart failure mouse model.</title>
        <authorList>
            <person name="Imamura Y."/>
            <person name="Motooka D."/>
            <person name="Nakajima Y."/>
            <person name="Ito S."/>
            <person name="Kitakaze M."/>
            <person name="Iida T."/>
            <person name="Nakamura S."/>
        </authorList>
    </citation>
    <scope>NUCLEOTIDE SEQUENCE</scope>
    <source>
        <strain evidence="3">TC023</strain>
    </source>
</reference>
<feature type="domain" description="DUF218" evidence="2">
    <location>
        <begin position="2"/>
        <end position="108"/>
    </location>
</feature>
<accession>A0ABN6ZJN2</accession>
<dbReference type="Gene3D" id="3.40.50.620">
    <property type="entry name" value="HUPs"/>
    <property type="match status" value="1"/>
</dbReference>
<dbReference type="InterPro" id="IPR051599">
    <property type="entry name" value="Cell_Envelope_Assoc"/>
</dbReference>
<dbReference type="EMBL" id="AP028127">
    <property type="protein sequence ID" value="BEH92038.1"/>
    <property type="molecule type" value="Genomic_DNA"/>
</dbReference>
<dbReference type="Proteomes" id="UP001432099">
    <property type="component" value="Chromosome"/>
</dbReference>
<protein>
    <recommendedName>
        <fullName evidence="2">DUF218 domain-containing protein</fullName>
    </recommendedName>
</protein>
<name>A0ABN6ZJN2_9FIRM</name>
<feature type="transmembrane region" description="Helical" evidence="1">
    <location>
        <begin position="118"/>
        <end position="135"/>
    </location>
</feature>
<keyword evidence="1" id="KW-1133">Transmembrane helix</keyword>
<dbReference type="Pfam" id="PF02698">
    <property type="entry name" value="DUF218"/>
    <property type="match status" value="1"/>
</dbReference>
<evidence type="ECO:0000256" key="1">
    <source>
        <dbReference type="SAM" id="Phobius"/>
    </source>
</evidence>
<proteinExistence type="predicted"/>
<dbReference type="PANTHER" id="PTHR30336:SF18">
    <property type="entry name" value="MEMBRANE PROTEIN"/>
    <property type="match status" value="1"/>
</dbReference>
<evidence type="ECO:0000313" key="3">
    <source>
        <dbReference type="EMBL" id="BEH92038.1"/>
    </source>
</evidence>
<dbReference type="InterPro" id="IPR014729">
    <property type="entry name" value="Rossmann-like_a/b/a_fold"/>
</dbReference>
<evidence type="ECO:0000313" key="4">
    <source>
        <dbReference type="Proteomes" id="UP001432099"/>
    </source>
</evidence>
<gene>
    <name evidence="3" type="ORF">T23_21400</name>
</gene>
<evidence type="ECO:0000259" key="2">
    <source>
        <dbReference type="Pfam" id="PF02698"/>
    </source>
</evidence>
<keyword evidence="1" id="KW-0812">Transmembrane</keyword>
<sequence length="136" mass="15458">MLLFSGGQGPNEEIPEAIAMQQYALNHNIPLEHTLVETNSKNTYQNMQFSKQLMEKNHPNGYQTTFVTNNYHTFRASLYAKAIGLKTAGIGSKTAAYFLPNAMIREYMALLIMNKKRHLTITLLFLIFGLLLTLFI</sequence>
<dbReference type="CDD" id="cd06259">
    <property type="entry name" value="YdcF-like"/>
    <property type="match status" value="1"/>
</dbReference>
<dbReference type="InterPro" id="IPR003848">
    <property type="entry name" value="DUF218"/>
</dbReference>
<keyword evidence="1" id="KW-0472">Membrane</keyword>
<keyword evidence="4" id="KW-1185">Reference proteome</keyword>
<organism evidence="3 4">
    <name type="scientific">Turicibacter faecis</name>
    <dbReference type="NCBI Taxonomy" id="2963365"/>
    <lineage>
        <taxon>Bacteria</taxon>
        <taxon>Bacillati</taxon>
        <taxon>Bacillota</taxon>
        <taxon>Erysipelotrichia</taxon>
        <taxon>Erysipelotrichales</taxon>
        <taxon>Turicibacteraceae</taxon>
        <taxon>Turicibacter</taxon>
    </lineage>
</organism>
<dbReference type="PANTHER" id="PTHR30336">
    <property type="entry name" value="INNER MEMBRANE PROTEIN, PROBABLE PERMEASE"/>
    <property type="match status" value="1"/>
</dbReference>